<dbReference type="GO" id="GO:0006396">
    <property type="term" value="P:RNA processing"/>
    <property type="evidence" value="ECO:0007669"/>
    <property type="project" value="InterPro"/>
</dbReference>
<dbReference type="Gene3D" id="3.40.1280.10">
    <property type="match status" value="1"/>
</dbReference>
<dbReference type="SUPFAM" id="SSF75217">
    <property type="entry name" value="alpha/beta knot"/>
    <property type="match status" value="1"/>
</dbReference>
<dbReference type="InterPro" id="IPR051259">
    <property type="entry name" value="rRNA_Methyltransferase"/>
</dbReference>
<dbReference type="Pfam" id="PF22435">
    <property type="entry name" value="MRM3-like_sub_bind"/>
    <property type="match status" value="1"/>
</dbReference>
<evidence type="ECO:0000259" key="6">
    <source>
        <dbReference type="Pfam" id="PF22435"/>
    </source>
</evidence>
<dbReference type="GO" id="GO:0003723">
    <property type="term" value="F:RNA binding"/>
    <property type="evidence" value="ECO:0007669"/>
    <property type="project" value="InterPro"/>
</dbReference>
<dbReference type="InterPro" id="IPR029028">
    <property type="entry name" value="Alpha/beta_knot_MTases"/>
</dbReference>
<dbReference type="PANTHER" id="PTHR43191:SF2">
    <property type="entry name" value="RRNA METHYLTRANSFERASE 3, MITOCHONDRIAL"/>
    <property type="match status" value="1"/>
</dbReference>
<feature type="domain" description="tRNA/rRNA methyltransferase SpoU type" evidence="5">
    <location>
        <begin position="202"/>
        <end position="280"/>
    </location>
</feature>
<sequence>MVFLNIARNTIQPIRYAKQLNTVNLCIIRTYARWVSRRPIAIVNEDELFESEDTTQPQIRRERISARKSSKKKPTQEKKSEKTENAAKKNLFTKLKENEKIVSSLMSNLKSRKRREKNDEIVLEGKRLIIDAIKSGAIPHSIIFNDSSDIAALKLPNEVKLYKVPYTTIQLWSALTTSPGLLGIFKTPNVHKNEPADNALPLTIVCDNIREPGNLGSIMRAAAAVGCEKLILMKGCVDLWDPKVLRSAAGTHFQLPIHAFPTWDEIPLLISEDSNIFVADSTFGDEFLHNYSTEILQTSLQIFDIDPEDLKSKLTVDTNKQSKEDMVPKNKHLMRDFMLKLPILPYYSVDYTKKESVIVVSGETEGLNFNSYKFLKEKNGIRINIPLVKGVDSLNAAVALGVVIFEIRRQFFKKKSLL</sequence>
<dbReference type="SUPFAM" id="SSF55315">
    <property type="entry name" value="L30e-like"/>
    <property type="match status" value="1"/>
</dbReference>
<keyword evidence="3" id="KW-0808">Transferase</keyword>
<dbReference type="GO" id="GO:0008173">
    <property type="term" value="F:RNA methyltransferase activity"/>
    <property type="evidence" value="ECO:0007669"/>
    <property type="project" value="InterPro"/>
</dbReference>
<keyword evidence="2 8" id="KW-0489">Methyltransferase</keyword>
<dbReference type="InterPro" id="IPR029064">
    <property type="entry name" value="Ribosomal_eL30-like_sf"/>
</dbReference>
<dbReference type="AlphaFoldDB" id="A0A6J3LMT3"/>
<evidence type="ECO:0000256" key="2">
    <source>
        <dbReference type="ARBA" id="ARBA00022603"/>
    </source>
</evidence>
<keyword evidence="7" id="KW-1185">Reference proteome</keyword>
<dbReference type="PANTHER" id="PTHR43191">
    <property type="entry name" value="RRNA METHYLTRANSFERASE 3"/>
    <property type="match status" value="1"/>
</dbReference>
<dbReference type="GeneID" id="117243421"/>
<protein>
    <submittedName>
        <fullName evidence="8">rRNA methyltransferase 3, mitochondrial</fullName>
    </submittedName>
</protein>
<evidence type="ECO:0000313" key="7">
    <source>
        <dbReference type="Proteomes" id="UP000504631"/>
    </source>
</evidence>
<dbReference type="RefSeq" id="XP_033366788.1">
    <property type="nucleotide sequence ID" value="XM_033510897.1"/>
</dbReference>
<dbReference type="InterPro" id="IPR001537">
    <property type="entry name" value="SpoU_MeTrfase"/>
</dbReference>
<proteinExistence type="inferred from homology"/>
<evidence type="ECO:0000256" key="3">
    <source>
        <dbReference type="ARBA" id="ARBA00022679"/>
    </source>
</evidence>
<name>A0A6J3LMT3_9HYME</name>
<dbReference type="CDD" id="cd18106">
    <property type="entry name" value="SpoU-like_RNMTL1"/>
    <property type="match status" value="1"/>
</dbReference>
<dbReference type="InterPro" id="IPR029026">
    <property type="entry name" value="tRNA_m1G_MTases_N"/>
</dbReference>
<comment type="similarity">
    <text evidence="1">Belongs to the class IV-like SAM-binding methyltransferase superfamily. RNA methyltransferase TrmH family.</text>
</comment>
<dbReference type="KEGG" id="bvk:117243421"/>
<organism evidence="7 8">
    <name type="scientific">Bombus vosnesenskii</name>
    <dbReference type="NCBI Taxonomy" id="207650"/>
    <lineage>
        <taxon>Eukaryota</taxon>
        <taxon>Metazoa</taxon>
        <taxon>Ecdysozoa</taxon>
        <taxon>Arthropoda</taxon>
        <taxon>Hexapoda</taxon>
        <taxon>Insecta</taxon>
        <taxon>Pterygota</taxon>
        <taxon>Neoptera</taxon>
        <taxon>Endopterygota</taxon>
        <taxon>Hymenoptera</taxon>
        <taxon>Apocrita</taxon>
        <taxon>Aculeata</taxon>
        <taxon>Apoidea</taxon>
        <taxon>Anthophila</taxon>
        <taxon>Apidae</taxon>
        <taxon>Bombus</taxon>
        <taxon>Pyrobombus</taxon>
    </lineage>
</organism>
<evidence type="ECO:0000256" key="1">
    <source>
        <dbReference type="ARBA" id="ARBA00007228"/>
    </source>
</evidence>
<accession>A0A6J3LMT3</accession>
<feature type="region of interest" description="Disordered" evidence="4">
    <location>
        <begin position="52"/>
        <end position="89"/>
    </location>
</feature>
<reference evidence="8" key="1">
    <citation type="submission" date="2025-08" db="UniProtKB">
        <authorList>
            <consortium name="RefSeq"/>
        </authorList>
    </citation>
    <scope>IDENTIFICATION</scope>
    <source>
        <tissue evidence="8">Muscle</tissue>
    </source>
</reference>
<feature type="domain" description="MRM3-like substrate binding" evidence="6">
    <location>
        <begin position="107"/>
        <end position="182"/>
    </location>
</feature>
<dbReference type="Pfam" id="PF00588">
    <property type="entry name" value="SpoU_methylase"/>
    <property type="match status" value="1"/>
</dbReference>
<dbReference type="Gene3D" id="3.30.1330.30">
    <property type="match status" value="1"/>
</dbReference>
<dbReference type="GO" id="GO:0032259">
    <property type="term" value="P:methylation"/>
    <property type="evidence" value="ECO:0007669"/>
    <property type="project" value="UniProtKB-KW"/>
</dbReference>
<evidence type="ECO:0000259" key="5">
    <source>
        <dbReference type="Pfam" id="PF00588"/>
    </source>
</evidence>
<feature type="compositionally biased region" description="Basic and acidic residues" evidence="4">
    <location>
        <begin position="74"/>
        <end position="87"/>
    </location>
</feature>
<dbReference type="InterPro" id="IPR053888">
    <property type="entry name" value="MRM3-like_sub_bind"/>
</dbReference>
<evidence type="ECO:0000313" key="8">
    <source>
        <dbReference type="RefSeq" id="XP_033366788.1"/>
    </source>
</evidence>
<gene>
    <name evidence="8" type="primary">LOC117243421</name>
</gene>
<evidence type="ECO:0000256" key="4">
    <source>
        <dbReference type="SAM" id="MobiDB-lite"/>
    </source>
</evidence>
<dbReference type="Proteomes" id="UP000504631">
    <property type="component" value="Unplaced"/>
</dbReference>